<sequence>MSLEELLQACNEVGDAASWEEFVRQFHPVIAGVVLRTCRRWGCNSLTVVDDLVQETYLKICRERKIILGQFSAEHPNAFHGYLKVIASNLVHDYFRASHSKKRGSGLEGNSVEPVGEMTESKCESGGPQAIHRTVLVGQIARALEQVTSGSDARRDQMVFWLYYRDGLTASSIATIPGIGMTTKGVESLLFRLTRGIRDRLVSTAEQRTKDSQGAQRYKESGLGRD</sequence>
<protein>
    <submittedName>
        <fullName evidence="7">Sigma-24, ECF subfamily</fullName>
    </submittedName>
</protein>
<evidence type="ECO:0000256" key="5">
    <source>
        <dbReference type="SAM" id="MobiDB-lite"/>
    </source>
</evidence>
<dbReference type="InterPro" id="IPR013325">
    <property type="entry name" value="RNA_pol_sigma_r2"/>
</dbReference>
<feature type="domain" description="RNA polymerase sigma-70 region 2" evidence="6">
    <location>
        <begin position="33"/>
        <end position="97"/>
    </location>
</feature>
<dbReference type="InterPro" id="IPR007627">
    <property type="entry name" value="RNA_pol_sigma70_r2"/>
</dbReference>
<dbReference type="PANTHER" id="PTHR43133:SF8">
    <property type="entry name" value="RNA POLYMERASE SIGMA FACTOR HI_1459-RELATED"/>
    <property type="match status" value="1"/>
</dbReference>
<feature type="region of interest" description="Disordered" evidence="5">
    <location>
        <begin position="105"/>
        <end position="126"/>
    </location>
</feature>
<evidence type="ECO:0000259" key="6">
    <source>
        <dbReference type="Pfam" id="PF04542"/>
    </source>
</evidence>
<evidence type="ECO:0000313" key="7">
    <source>
        <dbReference type="EMBL" id="ABF43244.1"/>
    </source>
</evidence>
<dbReference type="EnsemblBacteria" id="ABF43244">
    <property type="protein sequence ID" value="ABF43244"/>
    <property type="gene ID" value="Acid345_4244"/>
</dbReference>
<dbReference type="GO" id="GO:0003677">
    <property type="term" value="F:DNA binding"/>
    <property type="evidence" value="ECO:0007669"/>
    <property type="project" value="UniProtKB-KW"/>
</dbReference>
<dbReference type="GO" id="GO:0006352">
    <property type="term" value="P:DNA-templated transcription initiation"/>
    <property type="evidence" value="ECO:0007669"/>
    <property type="project" value="InterPro"/>
</dbReference>
<keyword evidence="3" id="KW-0238">DNA-binding</keyword>
<keyword evidence="8" id="KW-1185">Reference proteome</keyword>
<dbReference type="SUPFAM" id="SSF88946">
    <property type="entry name" value="Sigma2 domain of RNA polymerase sigma factors"/>
    <property type="match status" value="1"/>
</dbReference>
<dbReference type="KEGG" id="aba:Acid345_4244"/>
<evidence type="ECO:0000256" key="1">
    <source>
        <dbReference type="ARBA" id="ARBA00023015"/>
    </source>
</evidence>
<proteinExistence type="predicted"/>
<name>Q1IIQ6_KORVE</name>
<dbReference type="Gene3D" id="1.10.1740.10">
    <property type="match status" value="1"/>
</dbReference>
<dbReference type="Proteomes" id="UP000002432">
    <property type="component" value="Chromosome"/>
</dbReference>
<evidence type="ECO:0000256" key="2">
    <source>
        <dbReference type="ARBA" id="ARBA00023082"/>
    </source>
</evidence>
<gene>
    <name evidence="7" type="ordered locus">Acid345_4244</name>
</gene>
<dbReference type="STRING" id="204669.Acid345_4244"/>
<keyword evidence="4" id="KW-0804">Transcription</keyword>
<feature type="region of interest" description="Disordered" evidence="5">
    <location>
        <begin position="205"/>
        <end position="226"/>
    </location>
</feature>
<dbReference type="InterPro" id="IPR014284">
    <property type="entry name" value="RNA_pol_sigma-70_dom"/>
</dbReference>
<dbReference type="AlphaFoldDB" id="Q1IIQ6"/>
<dbReference type="OrthoDB" id="117204at2"/>
<accession>Q1IIQ6</accession>
<dbReference type="HOGENOM" id="CLU_1249938_0_0_0"/>
<dbReference type="eggNOG" id="COG1595">
    <property type="taxonomic scope" value="Bacteria"/>
</dbReference>
<dbReference type="RefSeq" id="WP_011525043.1">
    <property type="nucleotide sequence ID" value="NC_008009.1"/>
</dbReference>
<dbReference type="GO" id="GO:0016987">
    <property type="term" value="F:sigma factor activity"/>
    <property type="evidence" value="ECO:0007669"/>
    <property type="project" value="UniProtKB-KW"/>
</dbReference>
<evidence type="ECO:0000256" key="3">
    <source>
        <dbReference type="ARBA" id="ARBA00023125"/>
    </source>
</evidence>
<dbReference type="Pfam" id="PF04542">
    <property type="entry name" value="Sigma70_r2"/>
    <property type="match status" value="1"/>
</dbReference>
<keyword evidence="2" id="KW-0731">Sigma factor</keyword>
<keyword evidence="1" id="KW-0805">Transcription regulation</keyword>
<dbReference type="PANTHER" id="PTHR43133">
    <property type="entry name" value="RNA POLYMERASE ECF-TYPE SIGMA FACTO"/>
    <property type="match status" value="1"/>
</dbReference>
<dbReference type="EMBL" id="CP000360">
    <property type="protein sequence ID" value="ABF43244.1"/>
    <property type="molecule type" value="Genomic_DNA"/>
</dbReference>
<dbReference type="InterPro" id="IPR039425">
    <property type="entry name" value="RNA_pol_sigma-70-like"/>
</dbReference>
<organism evidence="7 8">
    <name type="scientific">Koribacter versatilis (strain Ellin345)</name>
    <dbReference type="NCBI Taxonomy" id="204669"/>
    <lineage>
        <taxon>Bacteria</taxon>
        <taxon>Pseudomonadati</taxon>
        <taxon>Acidobacteriota</taxon>
        <taxon>Terriglobia</taxon>
        <taxon>Terriglobales</taxon>
        <taxon>Candidatus Korobacteraceae</taxon>
        <taxon>Candidatus Korobacter</taxon>
    </lineage>
</organism>
<reference evidence="7 8" key="1">
    <citation type="journal article" date="2009" name="Appl. Environ. Microbiol.">
        <title>Three genomes from the phylum Acidobacteria provide insight into the lifestyles of these microorganisms in soils.</title>
        <authorList>
            <person name="Ward N.L."/>
            <person name="Challacombe J.F."/>
            <person name="Janssen P.H."/>
            <person name="Henrissat B."/>
            <person name="Coutinho P.M."/>
            <person name="Wu M."/>
            <person name="Xie G."/>
            <person name="Haft D.H."/>
            <person name="Sait M."/>
            <person name="Badger J."/>
            <person name="Barabote R.D."/>
            <person name="Bradley B."/>
            <person name="Brettin T.S."/>
            <person name="Brinkac L.M."/>
            <person name="Bruce D."/>
            <person name="Creasy T."/>
            <person name="Daugherty S.C."/>
            <person name="Davidsen T.M."/>
            <person name="DeBoy R.T."/>
            <person name="Detter J.C."/>
            <person name="Dodson R.J."/>
            <person name="Durkin A.S."/>
            <person name="Ganapathy A."/>
            <person name="Gwinn-Giglio M."/>
            <person name="Han C.S."/>
            <person name="Khouri H."/>
            <person name="Kiss H."/>
            <person name="Kothari S.P."/>
            <person name="Madupu R."/>
            <person name="Nelson K.E."/>
            <person name="Nelson W.C."/>
            <person name="Paulsen I."/>
            <person name="Penn K."/>
            <person name="Ren Q."/>
            <person name="Rosovitz M.J."/>
            <person name="Selengut J.D."/>
            <person name="Shrivastava S."/>
            <person name="Sullivan S.A."/>
            <person name="Tapia R."/>
            <person name="Thompson L.S."/>
            <person name="Watkins K.L."/>
            <person name="Yang Q."/>
            <person name="Yu C."/>
            <person name="Zafar N."/>
            <person name="Zhou L."/>
            <person name="Kuske C.R."/>
        </authorList>
    </citation>
    <scope>NUCLEOTIDE SEQUENCE [LARGE SCALE GENOMIC DNA]</scope>
    <source>
        <strain evidence="7 8">Ellin345</strain>
    </source>
</reference>
<dbReference type="NCBIfam" id="TIGR02937">
    <property type="entry name" value="sigma70-ECF"/>
    <property type="match status" value="1"/>
</dbReference>
<evidence type="ECO:0000256" key="4">
    <source>
        <dbReference type="ARBA" id="ARBA00023163"/>
    </source>
</evidence>
<evidence type="ECO:0000313" key="8">
    <source>
        <dbReference type="Proteomes" id="UP000002432"/>
    </source>
</evidence>